<feature type="region of interest" description="Disordered" evidence="1">
    <location>
        <begin position="141"/>
        <end position="243"/>
    </location>
</feature>
<comment type="caution">
    <text evidence="2">The sequence shown here is derived from an EMBL/GenBank/DDBJ whole genome shotgun (WGS) entry which is preliminary data.</text>
</comment>
<keyword evidence="3" id="KW-1185">Reference proteome</keyword>
<organism evidence="2 3">
    <name type="scientific">Funneliformis caledonium</name>
    <dbReference type="NCBI Taxonomy" id="1117310"/>
    <lineage>
        <taxon>Eukaryota</taxon>
        <taxon>Fungi</taxon>
        <taxon>Fungi incertae sedis</taxon>
        <taxon>Mucoromycota</taxon>
        <taxon>Glomeromycotina</taxon>
        <taxon>Glomeromycetes</taxon>
        <taxon>Glomerales</taxon>
        <taxon>Glomeraceae</taxon>
        <taxon>Funneliformis</taxon>
    </lineage>
</organism>
<evidence type="ECO:0000313" key="2">
    <source>
        <dbReference type="EMBL" id="CAG8568796.1"/>
    </source>
</evidence>
<reference evidence="2" key="1">
    <citation type="submission" date="2021-06" db="EMBL/GenBank/DDBJ databases">
        <authorList>
            <person name="Kallberg Y."/>
            <person name="Tangrot J."/>
            <person name="Rosling A."/>
        </authorList>
    </citation>
    <scope>NUCLEOTIDE SEQUENCE</scope>
    <source>
        <strain evidence="2">UK204</strain>
    </source>
</reference>
<evidence type="ECO:0000256" key="1">
    <source>
        <dbReference type="SAM" id="MobiDB-lite"/>
    </source>
</evidence>
<dbReference type="OrthoDB" id="2443600at2759"/>
<sequence length="243" mass="27193">MSKKYADYFCKTLPENYSFFGFYKYRCQQPDFTFSYQRESRKLSSDLEQLTSEDSEVVRAYAGRFFLVHTTTVDICAYPPYGLRSVNQREKYPDVQMFWNNVESSVTNSSLELDKVKTARAVMHGTKRLIKTALNEVDSTLKTDGGFVSNNVPNERPAEKALSEGVSSIGNTEARKRPAEEASPTITSPPNLRDRSHRTNEPSGSAEEVSPIITPADRSPPPSYKSVDNSFEAEASTEASPSP</sequence>
<protein>
    <submittedName>
        <fullName evidence="2">688_t:CDS:1</fullName>
    </submittedName>
</protein>
<dbReference type="Proteomes" id="UP000789570">
    <property type="component" value="Unassembled WGS sequence"/>
</dbReference>
<name>A0A9N9BMF6_9GLOM</name>
<dbReference type="EMBL" id="CAJVPQ010001770">
    <property type="protein sequence ID" value="CAG8568796.1"/>
    <property type="molecule type" value="Genomic_DNA"/>
</dbReference>
<feature type="compositionally biased region" description="Polar residues" evidence="1">
    <location>
        <begin position="141"/>
        <end position="153"/>
    </location>
</feature>
<dbReference type="AlphaFoldDB" id="A0A9N9BMF6"/>
<proteinExistence type="predicted"/>
<gene>
    <name evidence="2" type="ORF">FCALED_LOCUS6987</name>
</gene>
<feature type="non-terminal residue" evidence="2">
    <location>
        <position position="243"/>
    </location>
</feature>
<evidence type="ECO:0000313" key="3">
    <source>
        <dbReference type="Proteomes" id="UP000789570"/>
    </source>
</evidence>
<accession>A0A9N9BMF6</accession>